<dbReference type="PANTHER" id="PTHR42915:SF1">
    <property type="entry name" value="PEPTIDOGLYCAN BETA-N-ACETYLMURAMIDASE NAMZ"/>
    <property type="match status" value="1"/>
</dbReference>
<accession>A0A8G2BUM1</accession>
<evidence type="ECO:0000259" key="3">
    <source>
        <dbReference type="Pfam" id="PF20732"/>
    </source>
</evidence>
<dbReference type="PANTHER" id="PTHR42915">
    <property type="entry name" value="HYPOTHETICAL 460 KDA PROTEIN IN FEUA-SIGW INTERGENIC REGION [PRECURSOR]"/>
    <property type="match status" value="1"/>
</dbReference>
<name>A0A8G2BUM1_9BACT</name>
<dbReference type="InterPro" id="IPR048502">
    <property type="entry name" value="NamZ_N"/>
</dbReference>
<gene>
    <name evidence="4" type="ORF">SAMN05444001_10332</name>
</gene>
<dbReference type="InterPro" id="IPR008302">
    <property type="entry name" value="NamZ"/>
</dbReference>
<dbReference type="EMBL" id="FNVS01000003">
    <property type="protein sequence ID" value="SEF58969.1"/>
    <property type="molecule type" value="Genomic_DNA"/>
</dbReference>
<dbReference type="Proteomes" id="UP000236725">
    <property type="component" value="Unassembled WGS sequence"/>
</dbReference>
<dbReference type="AlphaFoldDB" id="A0A8G2BUM1"/>
<sequence>MKAVIWLAFWVFYLCLSPEIQAATLSQAPLKLGAERMDVVTRLLKNKRVGLVVNQTSILESEQKHLLDALLENGIDVKKVFAPEHGFRGTADAGAEISDSKDIKTGVPIISIYGKNKKPTAEQLSDLDVIVFDIQDVGARFYTYISTMHYVMEACAENNKEFVVLDRPNPNDFVDGPMREKGFESFVGVDPIPLLHGLTVGELAWMINGEGWLDSTPDTCHLKIIKMENWKHGDPYWLPVKPSPNLPNDQAIRLYPSLCFFEATNISIGRGTYYPFQVIGYPDKKYGDFSFTPVPLEGFDKNPLQKNKECYGVDLREYPYQGGLSLSFFLDFYNKAGKDQAFFFARPHWFDLLAGTKKLRFQIVRGLSEQEIRDSWQPELEKYKQIRKKYLLYPDYPTGKRKK</sequence>
<evidence type="ECO:0000313" key="5">
    <source>
        <dbReference type="Proteomes" id="UP000236725"/>
    </source>
</evidence>
<feature type="signal peptide" evidence="1">
    <location>
        <begin position="1"/>
        <end position="22"/>
    </location>
</feature>
<dbReference type="InterPro" id="IPR048503">
    <property type="entry name" value="NamZ_C"/>
</dbReference>
<dbReference type="GO" id="GO:0033922">
    <property type="term" value="F:peptidoglycan beta-N-acetylmuramidase activity"/>
    <property type="evidence" value="ECO:0007669"/>
    <property type="project" value="InterPro"/>
</dbReference>
<protein>
    <submittedName>
        <fullName evidence="4">Uncharacterized conserved protein YbbC, DUF1343 family</fullName>
    </submittedName>
</protein>
<evidence type="ECO:0000313" key="4">
    <source>
        <dbReference type="EMBL" id="SEF58969.1"/>
    </source>
</evidence>
<dbReference type="Pfam" id="PF20732">
    <property type="entry name" value="NamZ_C"/>
    <property type="match status" value="1"/>
</dbReference>
<dbReference type="Gene3D" id="3.40.50.12170">
    <property type="entry name" value="Uncharacterised protein PF07075, DUF1343"/>
    <property type="match status" value="1"/>
</dbReference>
<organism evidence="4 5">
    <name type="scientific">Parabacteroides chinchillae</name>
    <dbReference type="NCBI Taxonomy" id="871327"/>
    <lineage>
        <taxon>Bacteria</taxon>
        <taxon>Pseudomonadati</taxon>
        <taxon>Bacteroidota</taxon>
        <taxon>Bacteroidia</taxon>
        <taxon>Bacteroidales</taxon>
        <taxon>Tannerellaceae</taxon>
        <taxon>Parabacteroides</taxon>
    </lineage>
</organism>
<reference evidence="4 5" key="1">
    <citation type="submission" date="2016-10" db="EMBL/GenBank/DDBJ databases">
        <authorList>
            <person name="Varghese N."/>
            <person name="Submissions S."/>
        </authorList>
    </citation>
    <scope>NUCLEOTIDE SEQUENCE [LARGE SCALE GENOMIC DNA]</scope>
    <source>
        <strain evidence="4 5">DSM 29073</strain>
    </source>
</reference>
<keyword evidence="5" id="KW-1185">Reference proteome</keyword>
<feature type="domain" description="Peptidoglycan beta-N-acetylmuramidase NamZ C-terminal" evidence="3">
    <location>
        <begin position="254"/>
        <end position="393"/>
    </location>
</feature>
<evidence type="ECO:0000259" key="2">
    <source>
        <dbReference type="Pfam" id="PF07075"/>
    </source>
</evidence>
<dbReference type="Pfam" id="PF07075">
    <property type="entry name" value="NamZ_N"/>
    <property type="match status" value="1"/>
</dbReference>
<dbReference type="RefSeq" id="WP_103982553.1">
    <property type="nucleotide sequence ID" value="NZ_FNVS01000003.1"/>
</dbReference>
<dbReference type="Gene3D" id="3.90.1150.140">
    <property type="match status" value="1"/>
</dbReference>
<evidence type="ECO:0000256" key="1">
    <source>
        <dbReference type="SAM" id="SignalP"/>
    </source>
</evidence>
<dbReference type="PIRSF" id="PIRSF016719">
    <property type="entry name" value="UCP016719"/>
    <property type="match status" value="1"/>
</dbReference>
<comment type="caution">
    <text evidence="4">The sequence shown here is derived from an EMBL/GenBank/DDBJ whole genome shotgun (WGS) entry which is preliminary data.</text>
</comment>
<proteinExistence type="predicted"/>
<feature type="domain" description="Peptidoglycan beta-N-acetylmuramidase NamZ N-terminal" evidence="2">
    <location>
        <begin position="49"/>
        <end position="249"/>
    </location>
</feature>
<feature type="chain" id="PRO_5034855985" evidence="1">
    <location>
        <begin position="23"/>
        <end position="403"/>
    </location>
</feature>
<keyword evidence="1" id="KW-0732">Signal</keyword>